<dbReference type="AlphaFoldDB" id="A0A1F7VEQ4"/>
<gene>
    <name evidence="1" type="ORF">A3I42_02930</name>
</gene>
<dbReference type="EMBL" id="MGER01000022">
    <property type="protein sequence ID" value="OGL88598.1"/>
    <property type="molecule type" value="Genomic_DNA"/>
</dbReference>
<sequence>MTKESALNIFNEQHFSDPQKAVEIMTTVNSLDELSQVMRENNTGLSADQFVNFRLTSLFKGDPPFQQTTVEKALDKFKQLKIPEEIIKYYISTGGGVDVAIIINFELGNQFPEVKNRENLKTFFEDAKQYLFEQLKNYINQ</sequence>
<evidence type="ECO:0000313" key="2">
    <source>
        <dbReference type="Proteomes" id="UP000178264"/>
    </source>
</evidence>
<reference evidence="1 2" key="1">
    <citation type="journal article" date="2016" name="Nat. Commun.">
        <title>Thousands of microbial genomes shed light on interconnected biogeochemical processes in an aquifer system.</title>
        <authorList>
            <person name="Anantharaman K."/>
            <person name="Brown C.T."/>
            <person name="Hug L.A."/>
            <person name="Sharon I."/>
            <person name="Castelle C.J."/>
            <person name="Probst A.J."/>
            <person name="Thomas B.C."/>
            <person name="Singh A."/>
            <person name="Wilkins M.J."/>
            <person name="Karaoz U."/>
            <person name="Brodie E.L."/>
            <person name="Williams K.H."/>
            <person name="Hubbard S.S."/>
            <person name="Banfield J.F."/>
        </authorList>
    </citation>
    <scope>NUCLEOTIDE SEQUENCE [LARGE SCALE GENOMIC DNA]</scope>
</reference>
<proteinExistence type="predicted"/>
<organism evidence="1 2">
    <name type="scientific">Candidatus Uhrbacteria bacterium RIFCSPLOWO2_02_FULL_49_11</name>
    <dbReference type="NCBI Taxonomy" id="1802409"/>
    <lineage>
        <taxon>Bacteria</taxon>
        <taxon>Candidatus Uhriibacteriota</taxon>
    </lineage>
</organism>
<name>A0A1F7VEQ4_9BACT</name>
<dbReference type="Proteomes" id="UP000178264">
    <property type="component" value="Unassembled WGS sequence"/>
</dbReference>
<protein>
    <submittedName>
        <fullName evidence="1">Uncharacterized protein</fullName>
    </submittedName>
</protein>
<accession>A0A1F7VEQ4</accession>
<comment type="caution">
    <text evidence="1">The sequence shown here is derived from an EMBL/GenBank/DDBJ whole genome shotgun (WGS) entry which is preliminary data.</text>
</comment>
<evidence type="ECO:0000313" key="1">
    <source>
        <dbReference type="EMBL" id="OGL88598.1"/>
    </source>
</evidence>